<feature type="non-terminal residue" evidence="2">
    <location>
        <position position="53"/>
    </location>
</feature>
<organism evidence="2 3">
    <name type="scientific">Sousa chinensis</name>
    <name type="common">Indo-pacific humpbacked dolphin</name>
    <name type="synonym">Steno chinensis</name>
    <dbReference type="NCBI Taxonomy" id="103600"/>
    <lineage>
        <taxon>Eukaryota</taxon>
        <taxon>Metazoa</taxon>
        <taxon>Chordata</taxon>
        <taxon>Craniata</taxon>
        <taxon>Vertebrata</taxon>
        <taxon>Euteleostomi</taxon>
        <taxon>Mammalia</taxon>
        <taxon>Eutheria</taxon>
        <taxon>Laurasiatheria</taxon>
        <taxon>Artiodactyla</taxon>
        <taxon>Whippomorpha</taxon>
        <taxon>Cetacea</taxon>
        <taxon>Odontoceti</taxon>
        <taxon>Delphinidae</taxon>
        <taxon>Sousa</taxon>
    </lineage>
</organism>
<dbReference type="Proteomes" id="UP000295264">
    <property type="component" value="Unassembled WGS sequence"/>
</dbReference>
<dbReference type="EMBL" id="QWLN02005708">
    <property type="protein sequence ID" value="TEA37310.1"/>
    <property type="molecule type" value="Genomic_DNA"/>
</dbReference>
<evidence type="ECO:0000256" key="1">
    <source>
        <dbReference type="SAM" id="Phobius"/>
    </source>
</evidence>
<proteinExistence type="predicted"/>
<reference evidence="2 3" key="1">
    <citation type="journal article" date="2018" name="Genomics">
        <title>Molecular footprints of inshore aquatic adaptation in Indo-Pacific humpback dolphin (Sousa chinensis).</title>
        <authorList>
            <person name="Ming Y."/>
            <person name="Jian J."/>
            <person name="Yu F."/>
            <person name="Yu X."/>
            <person name="Wang J."/>
            <person name="Liu W."/>
        </authorList>
    </citation>
    <scope>NUCLEOTIDE SEQUENCE [LARGE SCALE GENOMIC DNA]</scope>
    <source>
        <strain evidence="2">MY-2018</strain>
        <tissue evidence="2">Skin</tissue>
    </source>
</reference>
<evidence type="ECO:0000313" key="2">
    <source>
        <dbReference type="EMBL" id="TEA37310.1"/>
    </source>
</evidence>
<comment type="caution">
    <text evidence="2">The sequence shown here is derived from an EMBL/GenBank/DDBJ whole genome shotgun (WGS) entry which is preliminary data.</text>
</comment>
<protein>
    <submittedName>
        <fullName evidence="2">Uncharacterized protein</fullName>
    </submittedName>
</protein>
<gene>
    <name evidence="2" type="ORF">DBR06_SOUSAS6710046</name>
</gene>
<keyword evidence="1" id="KW-1133">Transmembrane helix</keyword>
<sequence>KLLLFQSLLLMSPEDSGFCATTVAVVGLHVVLAGFVFIVWKEGMPEWREEKNE</sequence>
<dbReference type="AlphaFoldDB" id="A0A484GNL7"/>
<keyword evidence="1" id="KW-0812">Transmembrane</keyword>
<feature type="transmembrane region" description="Helical" evidence="1">
    <location>
        <begin position="20"/>
        <end position="40"/>
    </location>
</feature>
<name>A0A484GNL7_SOUCH</name>
<keyword evidence="3" id="KW-1185">Reference proteome</keyword>
<accession>A0A484GNL7</accession>
<keyword evidence="1" id="KW-0472">Membrane</keyword>
<feature type="non-terminal residue" evidence="2">
    <location>
        <position position="1"/>
    </location>
</feature>
<evidence type="ECO:0000313" key="3">
    <source>
        <dbReference type="Proteomes" id="UP000295264"/>
    </source>
</evidence>